<keyword evidence="1" id="KW-0808">Transferase</keyword>
<protein>
    <submittedName>
        <fullName evidence="1">Group 1 glycosyl transferase</fullName>
    </submittedName>
</protein>
<dbReference type="SUPFAM" id="SSF53756">
    <property type="entry name" value="UDP-Glycosyltransferase/glycogen phosphorylase"/>
    <property type="match status" value="1"/>
</dbReference>
<evidence type="ECO:0000313" key="1">
    <source>
        <dbReference type="EMBL" id="QFC17928.1"/>
    </source>
</evidence>
<dbReference type="Gene3D" id="3.40.50.2000">
    <property type="entry name" value="Glycogen Phosphorylase B"/>
    <property type="match status" value="1"/>
</dbReference>
<gene>
    <name evidence="1" type="primary">wfgN</name>
</gene>
<dbReference type="AlphaFoldDB" id="A0A5P4S6I8"/>
<reference evidence="1" key="1">
    <citation type="journal article" date="2019" name="Int. J. Food Microbiol.">
        <title>Developing a novel molecular serotyping system based on capsular polysaccharide synthesis gene clusters of Vibrio parahaemolyticus.</title>
        <authorList>
            <person name="Pang Y."/>
            <person name="Guo X."/>
            <person name="Tian X."/>
            <person name="Liu F."/>
            <person name="Wang L."/>
            <person name="Wu J."/>
            <person name="Zhang S."/>
            <person name="Li S."/>
            <person name="Liu B."/>
        </authorList>
    </citation>
    <scope>NUCLEOTIDE SEQUENCE</scope>
    <source>
        <strain evidence="1">G3508</strain>
    </source>
</reference>
<accession>A0A5P4S6I8</accession>
<organism evidence="1">
    <name type="scientific">Vibrio parahaemolyticus</name>
    <dbReference type="NCBI Taxonomy" id="670"/>
    <lineage>
        <taxon>Bacteria</taxon>
        <taxon>Pseudomonadati</taxon>
        <taxon>Pseudomonadota</taxon>
        <taxon>Gammaproteobacteria</taxon>
        <taxon>Vibrionales</taxon>
        <taxon>Vibrionaceae</taxon>
        <taxon>Vibrio</taxon>
    </lineage>
</organism>
<name>A0A5P4S6I8_VIBPH</name>
<dbReference type="PANTHER" id="PTHR12526">
    <property type="entry name" value="GLYCOSYLTRANSFERASE"/>
    <property type="match status" value="1"/>
</dbReference>
<dbReference type="RefSeq" id="WP_024700413.1">
    <property type="nucleotide sequence ID" value="NZ_CP013248.1"/>
</dbReference>
<proteinExistence type="predicted"/>
<sequence>MKVGFFHDHIFTNKNGIRYTSGTLDKELWERYFLEGVKTVFVCCREKMYKSGEKLGAVASSENVIFEPSPSLSSLSSLLFGVNENTVKRVVEEVDYVVVRLPSEIGFTAVKYAKKFKKVVICEVVGCPFDGLNGYGTIKAKLYAPIIRKRMRNCVSSCDGALYVTEYALQKKYPHDNSENASNVSISHVNYDCLESRKNRLKNSKIINIGLIGALDNDIKGVDIAIKSLKSLNGVRLRVLGKGDPSRFEVLADKYGVEVYFDGFISEKNKIFEWLDLIDIYIQPSFQEGLPRATIEAMSRGCIVASSNAGGLDELTLPEFIHTPGDSSKLSKDILEIINSSIDEKESYIRHSLDQSSKYTKDILKGKRLSFYQSNFQR</sequence>
<dbReference type="GO" id="GO:0016740">
    <property type="term" value="F:transferase activity"/>
    <property type="evidence" value="ECO:0007669"/>
    <property type="project" value="UniProtKB-KW"/>
</dbReference>
<dbReference type="Pfam" id="PF13692">
    <property type="entry name" value="Glyco_trans_1_4"/>
    <property type="match status" value="1"/>
</dbReference>
<dbReference type="EMBL" id="MK463647">
    <property type="protein sequence ID" value="QFC17928.1"/>
    <property type="molecule type" value="Genomic_DNA"/>
</dbReference>
<dbReference type="CDD" id="cd03801">
    <property type="entry name" value="GT4_PimA-like"/>
    <property type="match status" value="1"/>
</dbReference>